<name>B9SDX4_RICCO</name>
<proteinExistence type="predicted"/>
<reference evidence="2" key="1">
    <citation type="journal article" date="2010" name="Nat. Biotechnol.">
        <title>Draft genome sequence of the oilseed species Ricinus communis.</title>
        <authorList>
            <person name="Chan A.P."/>
            <person name="Crabtree J."/>
            <person name="Zhao Q."/>
            <person name="Lorenzi H."/>
            <person name="Orvis J."/>
            <person name="Puiu D."/>
            <person name="Melake-Berhan A."/>
            <person name="Jones K.M."/>
            <person name="Redman J."/>
            <person name="Chen G."/>
            <person name="Cahoon E.B."/>
            <person name="Gedil M."/>
            <person name="Stanke M."/>
            <person name="Haas B.J."/>
            <person name="Wortman J.R."/>
            <person name="Fraser-Liggett C.M."/>
            <person name="Ravel J."/>
            <person name="Rabinowicz P.D."/>
        </authorList>
    </citation>
    <scope>NUCLEOTIDE SEQUENCE [LARGE SCALE GENOMIC DNA]</scope>
    <source>
        <strain evidence="2">cv. Hale</strain>
    </source>
</reference>
<dbReference type="AlphaFoldDB" id="B9SDX4"/>
<keyword evidence="2" id="KW-1185">Reference proteome</keyword>
<gene>
    <name evidence="1" type="ORF">RCOM_0488100</name>
</gene>
<evidence type="ECO:0000313" key="2">
    <source>
        <dbReference type="Proteomes" id="UP000008311"/>
    </source>
</evidence>
<dbReference type="InParanoid" id="B9SDX4"/>
<dbReference type="EMBL" id="EQ973932">
    <property type="protein sequence ID" value="EEF38208.1"/>
    <property type="molecule type" value="Genomic_DNA"/>
</dbReference>
<dbReference type="PROSITE" id="PS51257">
    <property type="entry name" value="PROKAR_LIPOPROTEIN"/>
    <property type="match status" value="1"/>
</dbReference>
<accession>B9SDX4</accession>
<dbReference type="Proteomes" id="UP000008311">
    <property type="component" value="Unassembled WGS sequence"/>
</dbReference>
<evidence type="ECO:0000313" key="1">
    <source>
        <dbReference type="EMBL" id="EEF38208.1"/>
    </source>
</evidence>
<protein>
    <submittedName>
        <fullName evidence="1">Uncharacterized protein</fullName>
    </submittedName>
</protein>
<sequence>MAVKTTFIIISLLACDKMGFQMFLTPLIGRHGKNTLDGLSQAKVTSLAKEDTEF</sequence>
<organism evidence="1 2">
    <name type="scientific">Ricinus communis</name>
    <name type="common">Castor bean</name>
    <dbReference type="NCBI Taxonomy" id="3988"/>
    <lineage>
        <taxon>Eukaryota</taxon>
        <taxon>Viridiplantae</taxon>
        <taxon>Streptophyta</taxon>
        <taxon>Embryophyta</taxon>
        <taxon>Tracheophyta</taxon>
        <taxon>Spermatophyta</taxon>
        <taxon>Magnoliopsida</taxon>
        <taxon>eudicotyledons</taxon>
        <taxon>Gunneridae</taxon>
        <taxon>Pentapetalae</taxon>
        <taxon>rosids</taxon>
        <taxon>fabids</taxon>
        <taxon>Malpighiales</taxon>
        <taxon>Euphorbiaceae</taxon>
        <taxon>Acalyphoideae</taxon>
        <taxon>Acalypheae</taxon>
        <taxon>Ricinus</taxon>
    </lineage>
</organism>